<dbReference type="AlphaFoldDB" id="A0A2K3LYF8"/>
<organism evidence="1 2">
    <name type="scientific">Trifolium pratense</name>
    <name type="common">Red clover</name>
    <dbReference type="NCBI Taxonomy" id="57577"/>
    <lineage>
        <taxon>Eukaryota</taxon>
        <taxon>Viridiplantae</taxon>
        <taxon>Streptophyta</taxon>
        <taxon>Embryophyta</taxon>
        <taxon>Tracheophyta</taxon>
        <taxon>Spermatophyta</taxon>
        <taxon>Magnoliopsida</taxon>
        <taxon>eudicotyledons</taxon>
        <taxon>Gunneridae</taxon>
        <taxon>Pentapetalae</taxon>
        <taxon>rosids</taxon>
        <taxon>fabids</taxon>
        <taxon>Fabales</taxon>
        <taxon>Fabaceae</taxon>
        <taxon>Papilionoideae</taxon>
        <taxon>50 kb inversion clade</taxon>
        <taxon>NPAAA clade</taxon>
        <taxon>Hologalegina</taxon>
        <taxon>IRL clade</taxon>
        <taxon>Trifolieae</taxon>
        <taxon>Trifolium</taxon>
    </lineage>
</organism>
<accession>A0A2K3LYF8</accession>
<name>A0A2K3LYF8_TRIPR</name>
<evidence type="ECO:0000313" key="2">
    <source>
        <dbReference type="Proteomes" id="UP000236291"/>
    </source>
</evidence>
<dbReference type="EMBL" id="ASHM01044425">
    <property type="protein sequence ID" value="PNX83575.1"/>
    <property type="molecule type" value="Genomic_DNA"/>
</dbReference>
<feature type="non-terminal residue" evidence="1">
    <location>
        <position position="1"/>
    </location>
</feature>
<reference evidence="1 2" key="2">
    <citation type="journal article" date="2017" name="Front. Plant Sci.">
        <title>Gene Classification and Mining of Molecular Markers Useful in Red Clover (Trifolium pratense) Breeding.</title>
        <authorList>
            <person name="Istvanek J."/>
            <person name="Dluhosova J."/>
            <person name="Dluhos P."/>
            <person name="Patkova L."/>
            <person name="Nedelnik J."/>
            <person name="Repkova J."/>
        </authorList>
    </citation>
    <scope>NUCLEOTIDE SEQUENCE [LARGE SCALE GENOMIC DNA]</scope>
    <source>
        <strain evidence="2">cv. Tatra</strain>
        <tissue evidence="1">Young leaves</tissue>
    </source>
</reference>
<dbReference type="Proteomes" id="UP000236291">
    <property type="component" value="Unassembled WGS sequence"/>
</dbReference>
<protein>
    <submittedName>
        <fullName evidence="1">Uncharacterized protein</fullName>
    </submittedName>
</protein>
<evidence type="ECO:0000313" key="1">
    <source>
        <dbReference type="EMBL" id="PNX83575.1"/>
    </source>
</evidence>
<comment type="caution">
    <text evidence="1">The sequence shown here is derived from an EMBL/GenBank/DDBJ whole genome shotgun (WGS) entry which is preliminary data.</text>
</comment>
<reference evidence="1 2" key="1">
    <citation type="journal article" date="2014" name="Am. J. Bot.">
        <title>Genome assembly and annotation for red clover (Trifolium pratense; Fabaceae).</title>
        <authorList>
            <person name="Istvanek J."/>
            <person name="Jaros M."/>
            <person name="Krenek A."/>
            <person name="Repkova J."/>
        </authorList>
    </citation>
    <scope>NUCLEOTIDE SEQUENCE [LARGE SCALE GENOMIC DNA]</scope>
    <source>
        <strain evidence="2">cv. Tatra</strain>
        <tissue evidence="1">Young leaves</tissue>
    </source>
</reference>
<sequence>VGESNTMVGGKKDITIDLKSRWRIVEHALKSRL</sequence>
<proteinExistence type="predicted"/>
<gene>
    <name evidence="1" type="ORF">L195_g039619</name>
</gene>